<sequence>MQTGRAMADPIHAQIQEHRHMSVFTTGFGEFDGLVRSQDPASFFLVANNPDLNLAELSSILDPERDYVCQFNKCMFAKRLSALATRFMFFFSTDENGVPHGLSWDGLPTKEVGEFPVESTGFILKYRESPHPPFLGEADVHELPNIRLTVIDAEMAARAVADLPSQHLPSAGFTATTLFILINYLRLAHGRKPHRIVLVGFTGQYHGGSPFVHDFGREQLFYRTNPFVSTVGGSANPAEQLTSTDQIALDTLRNRFSDGYDFTSASKAQILTDISEVFYKTGDMTAFQRLINAAISVNPSVAARQIGLLVRSLIAEEAQERPSPFLSKVVAESDSRARDVNDKWKLGKIQWAPVKNPDVASANCEYKLRSTDGPRVLILNETSKIGFNDKHLGCHNVSKTIADKLAENGMEYAGWANNIGGFNEILEADEGRDFDAVIINGEGTFHSNAARAIELSMIGQYAKTLGKKVFLINTVWERNGRHLEEMCSGFDLITARESWSFRDVKNFAREALLVPDLAWNCAEPATNSKTDECGVIDCILPETTALLQELALANSLEFRTMSGLLRPFARSVQQSYPIKSVPSALSEADLTRFGSWISGRFHGLILGLVHRSSVAAFQSNTSKIQAMLQDIGIAHKICSIDDIQQSTENGRLTESLQEKLEYSSLDWAKVSNYREFAIAETKKTFERIREMV</sequence>
<dbReference type="Proteomes" id="UP000231987">
    <property type="component" value="Unassembled WGS sequence"/>
</dbReference>
<comment type="caution">
    <text evidence="2">The sequence shown here is derived from an EMBL/GenBank/DDBJ whole genome shotgun (WGS) entry which is preliminary data.</text>
</comment>
<name>A0A2J0YVI4_RHIML</name>
<dbReference type="AlphaFoldDB" id="A0A2J0YVI4"/>
<dbReference type="Pfam" id="PF04230">
    <property type="entry name" value="PS_pyruv_trans"/>
    <property type="match status" value="1"/>
</dbReference>
<protein>
    <recommendedName>
        <fullName evidence="1">Polysaccharide pyruvyl transferase domain-containing protein</fullName>
    </recommendedName>
</protein>
<organism evidence="2 3">
    <name type="scientific">Rhizobium meliloti</name>
    <name type="common">Ensifer meliloti</name>
    <name type="synonym">Sinorhizobium meliloti</name>
    <dbReference type="NCBI Taxonomy" id="382"/>
    <lineage>
        <taxon>Bacteria</taxon>
        <taxon>Pseudomonadati</taxon>
        <taxon>Pseudomonadota</taxon>
        <taxon>Alphaproteobacteria</taxon>
        <taxon>Hyphomicrobiales</taxon>
        <taxon>Rhizobiaceae</taxon>
        <taxon>Sinorhizobium/Ensifer group</taxon>
        <taxon>Sinorhizobium</taxon>
    </lineage>
</organism>
<dbReference type="InterPro" id="IPR007345">
    <property type="entry name" value="Polysacch_pyruvyl_Trfase"/>
</dbReference>
<reference evidence="2 3" key="1">
    <citation type="submission" date="2017-06" db="EMBL/GenBank/DDBJ databases">
        <title>Ensifer strains isolated from leguminous trees and herbs display diverse denitrification phenotypes with some acting as strong N2O sinks.</title>
        <authorList>
            <person name="Woliy K."/>
            <person name="Mania D."/>
            <person name="Bakken L.R."/>
            <person name="Frostegard A."/>
        </authorList>
    </citation>
    <scope>NUCLEOTIDE SEQUENCE [LARGE SCALE GENOMIC DNA]</scope>
    <source>
        <strain evidence="2 3">AC50a</strain>
    </source>
</reference>
<accession>A0A2J0YVI4</accession>
<evidence type="ECO:0000259" key="1">
    <source>
        <dbReference type="Pfam" id="PF04230"/>
    </source>
</evidence>
<proteinExistence type="predicted"/>
<evidence type="ECO:0000313" key="2">
    <source>
        <dbReference type="EMBL" id="PJR11565.1"/>
    </source>
</evidence>
<gene>
    <name evidence="2" type="ORF">CEJ86_27785</name>
</gene>
<dbReference type="EMBL" id="NJGD01000019">
    <property type="protein sequence ID" value="PJR11565.1"/>
    <property type="molecule type" value="Genomic_DNA"/>
</dbReference>
<feature type="domain" description="Polysaccharide pyruvyl transferase" evidence="1">
    <location>
        <begin position="408"/>
        <end position="610"/>
    </location>
</feature>
<evidence type="ECO:0000313" key="3">
    <source>
        <dbReference type="Proteomes" id="UP000231987"/>
    </source>
</evidence>